<dbReference type="SUPFAM" id="SSF141868">
    <property type="entry name" value="EAL domain-like"/>
    <property type="match status" value="1"/>
</dbReference>
<feature type="domain" description="GGDEF" evidence="2">
    <location>
        <begin position="44"/>
        <end position="180"/>
    </location>
</feature>
<gene>
    <name evidence="3" type="ORF">RS130_05880</name>
</gene>
<dbReference type="PANTHER" id="PTHR44757:SF2">
    <property type="entry name" value="BIOFILM ARCHITECTURE MAINTENANCE PROTEIN MBAA"/>
    <property type="match status" value="1"/>
</dbReference>
<dbReference type="Gene3D" id="3.30.70.270">
    <property type="match status" value="1"/>
</dbReference>
<name>A0ABU3SU26_9ALTE</name>
<dbReference type="SUPFAM" id="SSF55073">
    <property type="entry name" value="Nucleotide cyclase"/>
    <property type="match status" value="1"/>
</dbReference>
<dbReference type="CDD" id="cd01948">
    <property type="entry name" value="EAL"/>
    <property type="match status" value="1"/>
</dbReference>
<organism evidence="3 4">
    <name type="scientific">Paraglaciecola aquimarina</name>
    <dbReference type="NCBI Taxonomy" id="1235557"/>
    <lineage>
        <taxon>Bacteria</taxon>
        <taxon>Pseudomonadati</taxon>
        <taxon>Pseudomonadota</taxon>
        <taxon>Gammaproteobacteria</taxon>
        <taxon>Alteromonadales</taxon>
        <taxon>Alteromonadaceae</taxon>
        <taxon>Paraglaciecola</taxon>
    </lineage>
</organism>
<dbReference type="InterPro" id="IPR000160">
    <property type="entry name" value="GGDEF_dom"/>
</dbReference>
<dbReference type="Proteomes" id="UP001247805">
    <property type="component" value="Unassembled WGS sequence"/>
</dbReference>
<comment type="caution">
    <text evidence="3">The sequence shown here is derived from an EMBL/GenBank/DDBJ whole genome shotgun (WGS) entry which is preliminary data.</text>
</comment>
<dbReference type="CDD" id="cd01949">
    <property type="entry name" value="GGDEF"/>
    <property type="match status" value="1"/>
</dbReference>
<reference evidence="3 4" key="1">
    <citation type="submission" date="2023-10" db="EMBL/GenBank/DDBJ databases">
        <title>Glaciecola aquimarina strain GGW-M5 nov., isolated from a coastal seawater.</title>
        <authorList>
            <person name="Bayburt H."/>
            <person name="Kim J.M."/>
            <person name="Choi B.J."/>
            <person name="Jeon C.O."/>
        </authorList>
    </citation>
    <scope>NUCLEOTIDE SEQUENCE [LARGE SCALE GENOMIC DNA]</scope>
    <source>
        <strain evidence="3 4">KCTC 32108</strain>
    </source>
</reference>
<evidence type="ECO:0000313" key="4">
    <source>
        <dbReference type="Proteomes" id="UP001247805"/>
    </source>
</evidence>
<feature type="domain" description="EAL" evidence="1">
    <location>
        <begin position="189"/>
        <end position="442"/>
    </location>
</feature>
<protein>
    <submittedName>
        <fullName evidence="3">EAL domain-containing protein</fullName>
    </submittedName>
</protein>
<evidence type="ECO:0000313" key="3">
    <source>
        <dbReference type="EMBL" id="MDU0353519.1"/>
    </source>
</evidence>
<dbReference type="InterPro" id="IPR001633">
    <property type="entry name" value="EAL_dom"/>
</dbReference>
<dbReference type="InterPro" id="IPR043128">
    <property type="entry name" value="Rev_trsase/Diguanyl_cyclase"/>
</dbReference>
<dbReference type="NCBIfam" id="TIGR00254">
    <property type="entry name" value="GGDEF"/>
    <property type="match status" value="1"/>
</dbReference>
<dbReference type="PROSITE" id="PS50887">
    <property type="entry name" value="GGDEF"/>
    <property type="match status" value="1"/>
</dbReference>
<dbReference type="InterPro" id="IPR029787">
    <property type="entry name" value="Nucleotide_cyclase"/>
</dbReference>
<dbReference type="SMART" id="SM00052">
    <property type="entry name" value="EAL"/>
    <property type="match status" value="1"/>
</dbReference>
<dbReference type="PANTHER" id="PTHR44757">
    <property type="entry name" value="DIGUANYLATE CYCLASE DGCP"/>
    <property type="match status" value="1"/>
</dbReference>
<dbReference type="InterPro" id="IPR052155">
    <property type="entry name" value="Biofilm_reg_signaling"/>
</dbReference>
<dbReference type="SMART" id="SM00267">
    <property type="entry name" value="GGDEF"/>
    <property type="match status" value="1"/>
</dbReference>
<evidence type="ECO:0000259" key="2">
    <source>
        <dbReference type="PROSITE" id="PS50887"/>
    </source>
</evidence>
<accession>A0ABU3SU26</accession>
<dbReference type="Pfam" id="PF00563">
    <property type="entry name" value="EAL"/>
    <property type="match status" value="1"/>
</dbReference>
<dbReference type="RefSeq" id="WP_316025185.1">
    <property type="nucleotide sequence ID" value="NZ_JAWDIO010000002.1"/>
</dbReference>
<sequence length="445" mass="50071">MTEIKTKEQELIRLANQDSLTGIANRHQFINWLDEYIRLPSQPAPSYLMMLDLDNFKHVNDSLGHHAGDQLLRHLSAQIKSVLPEEALLARLGGDEFAILIRHTNTQEVSQASAEKLSHSIREAVATPFNLHGHRIESKISIGISFAPQDGLDPNEVLKAADIALYHAKEKRNRSSFFTDYLKQKTLYKQRLLNDLQVAIDEQQFFLVYQPQFNLTAMQLTSFEALIRWQHPELGQVTPDDFIPLTESSQLIIPLGEWVLQQACEDALHWPESINVAVNVSAIQLEYSDFGEAIENTIRSTGLARKRLELELTESSIMNNSERNMAILEAFRASGGRIAIDDFGTGFSSFSYLHSFPLDKLKIDRSFIQLLSAELGDNSAMTIVNSIVKLGIALELQVTAEGIETEAQHQHLKSLECQLGQGYFYAKPMTAAQLHTFIPNSTSQN</sequence>
<proteinExistence type="predicted"/>
<keyword evidence="4" id="KW-1185">Reference proteome</keyword>
<dbReference type="Pfam" id="PF00990">
    <property type="entry name" value="GGDEF"/>
    <property type="match status" value="1"/>
</dbReference>
<dbReference type="EMBL" id="JAWDIO010000002">
    <property type="protein sequence ID" value="MDU0353519.1"/>
    <property type="molecule type" value="Genomic_DNA"/>
</dbReference>
<dbReference type="Gene3D" id="3.20.20.450">
    <property type="entry name" value="EAL domain"/>
    <property type="match status" value="1"/>
</dbReference>
<dbReference type="InterPro" id="IPR035919">
    <property type="entry name" value="EAL_sf"/>
</dbReference>
<evidence type="ECO:0000259" key="1">
    <source>
        <dbReference type="PROSITE" id="PS50883"/>
    </source>
</evidence>
<dbReference type="PROSITE" id="PS50883">
    <property type="entry name" value="EAL"/>
    <property type="match status" value="1"/>
</dbReference>